<feature type="region of interest" description="Disordered" evidence="3">
    <location>
        <begin position="1"/>
        <end position="30"/>
    </location>
</feature>
<evidence type="ECO:0000313" key="7">
    <source>
        <dbReference type="Proteomes" id="UP000013521"/>
    </source>
</evidence>
<evidence type="ECO:0000256" key="2">
    <source>
        <dbReference type="ARBA" id="ARBA00046325"/>
    </source>
</evidence>
<proteinExistence type="inferred from homology"/>
<evidence type="ECO:0000313" key="6">
    <source>
        <dbReference type="EMBL" id="EOD50139.1"/>
    </source>
</evidence>
<dbReference type="AlphaFoldDB" id="R1GVM8"/>
<feature type="compositionally biased region" description="Low complexity" evidence="3">
    <location>
        <begin position="1"/>
        <end position="15"/>
    </location>
</feature>
<comment type="similarity">
    <text evidence="2">Belongs to the Diels-Alderase family.</text>
</comment>
<keyword evidence="1" id="KW-0413">Isomerase</keyword>
<evidence type="ECO:0000256" key="1">
    <source>
        <dbReference type="ARBA" id="ARBA00023235"/>
    </source>
</evidence>
<dbReference type="Pfam" id="PF24137">
    <property type="entry name" value="DA_N"/>
    <property type="match status" value="1"/>
</dbReference>
<protein>
    <submittedName>
        <fullName evidence="6">Uncharacterized protein</fullName>
    </submittedName>
</protein>
<sequence length="370" mass="39129">MAPLATSTVTSTTITQGPAPPTHHAHPAFPAHATLSPTHWEVWVFDAVSQDPASNAALEISFFRDATGLFRGRAPLRIAFHAQLPGGGDDGAGPPEAVHFDEVADESVVEDRGDAIVSTWKSARDPARTTTFEYAADLSGAVLTFDLPEVRGTVTYTNARSSSSSGGFAAFAPKIAYAQPMVAAGVEAALTFADGRALRFAGKGGSDRCAMQAPMPLLLDENTYVRGHAGPYTFALLRSVSRLDKGRECVRASLARDGEVVFVAAAGDVSLADDYVVVRAAHGGDVRGTFADTSSGWRLDFVSPAKGKHWHFDVRHQVVWWSIPLGPPPAKLGNNGFTSRVSGGEVGGEKHEGMAVVGHLQMPQMPATKK</sequence>
<dbReference type="KEGG" id="npa:UCRNP2_3051"/>
<dbReference type="InterPro" id="IPR056402">
    <property type="entry name" value="DA_N"/>
</dbReference>
<dbReference type="OMA" id="GGHERFW"/>
<dbReference type="GO" id="GO:0016853">
    <property type="term" value="F:isomerase activity"/>
    <property type="evidence" value="ECO:0007669"/>
    <property type="project" value="UniProtKB-KW"/>
</dbReference>
<dbReference type="Proteomes" id="UP000013521">
    <property type="component" value="Unassembled WGS sequence"/>
</dbReference>
<dbReference type="eggNOG" id="ENOG502SISX">
    <property type="taxonomic scope" value="Eukaryota"/>
</dbReference>
<gene>
    <name evidence="6" type="ORF">UCRNP2_3051</name>
</gene>
<accession>R1GVM8</accession>
<evidence type="ECO:0000259" key="4">
    <source>
        <dbReference type="Pfam" id="PF22903"/>
    </source>
</evidence>
<reference evidence="7" key="1">
    <citation type="journal article" date="2013" name="Genome Announc.">
        <title>Draft genome sequence of Neofusicoccum parvum isolate UCR-NP2, a fungal vascular pathogen associated with grapevine cankers.</title>
        <authorList>
            <person name="Blanco-Ulate B."/>
            <person name="Rolshausen P."/>
            <person name="Cantu D."/>
        </authorList>
    </citation>
    <scope>NUCLEOTIDE SEQUENCE [LARGE SCALE GENOMIC DNA]</scope>
    <source>
        <strain evidence="7">UCR-NP2</strain>
    </source>
</reference>
<name>R1GVM8_BOTPV</name>
<dbReference type="HOGENOM" id="CLU_041924_2_0_1"/>
<organism evidence="6 7">
    <name type="scientific">Botryosphaeria parva (strain UCR-NP2)</name>
    <name type="common">Grapevine canker fungus</name>
    <name type="synonym">Neofusicoccum parvum</name>
    <dbReference type="NCBI Taxonomy" id="1287680"/>
    <lineage>
        <taxon>Eukaryota</taxon>
        <taxon>Fungi</taxon>
        <taxon>Dikarya</taxon>
        <taxon>Ascomycota</taxon>
        <taxon>Pezizomycotina</taxon>
        <taxon>Dothideomycetes</taxon>
        <taxon>Dothideomycetes incertae sedis</taxon>
        <taxon>Botryosphaeriales</taxon>
        <taxon>Botryosphaeriaceae</taxon>
        <taxon>Neofusicoccum</taxon>
    </lineage>
</organism>
<evidence type="ECO:0000259" key="5">
    <source>
        <dbReference type="Pfam" id="PF24137"/>
    </source>
</evidence>
<dbReference type="Pfam" id="PF22903">
    <property type="entry name" value="DA_C"/>
    <property type="match status" value="1"/>
</dbReference>
<evidence type="ECO:0000256" key="3">
    <source>
        <dbReference type="SAM" id="MobiDB-lite"/>
    </source>
</evidence>
<feature type="domain" description="Diels-Alderase N-terminal" evidence="5">
    <location>
        <begin position="13"/>
        <end position="209"/>
    </location>
</feature>
<feature type="domain" description="Diels-Alderase C-terminal" evidence="4">
    <location>
        <begin position="214"/>
        <end position="362"/>
    </location>
</feature>
<dbReference type="EMBL" id="KB916008">
    <property type="protein sequence ID" value="EOD50139.1"/>
    <property type="molecule type" value="Genomic_DNA"/>
</dbReference>
<dbReference type="InterPro" id="IPR054499">
    <property type="entry name" value="DA_C"/>
</dbReference>
<dbReference type="OrthoDB" id="5344254at2759"/>